<name>A0A518B4V1_9BACT</name>
<proteinExistence type="predicted"/>
<accession>A0A518B4V1</accession>
<dbReference type="AlphaFoldDB" id="A0A518B4V1"/>
<dbReference type="EMBL" id="CP036279">
    <property type="protein sequence ID" value="QDU62005.1"/>
    <property type="molecule type" value="Genomic_DNA"/>
</dbReference>
<dbReference type="Proteomes" id="UP000317093">
    <property type="component" value="Chromosome"/>
</dbReference>
<dbReference type="KEGG" id="knv:Pan216_28710"/>
<evidence type="ECO:0000313" key="2">
    <source>
        <dbReference type="Proteomes" id="UP000317093"/>
    </source>
</evidence>
<reference evidence="1 2" key="1">
    <citation type="submission" date="2019-02" db="EMBL/GenBank/DDBJ databases">
        <title>Deep-cultivation of Planctomycetes and their phenomic and genomic characterization uncovers novel biology.</title>
        <authorList>
            <person name="Wiegand S."/>
            <person name="Jogler M."/>
            <person name="Boedeker C."/>
            <person name="Pinto D."/>
            <person name="Vollmers J."/>
            <person name="Rivas-Marin E."/>
            <person name="Kohn T."/>
            <person name="Peeters S.H."/>
            <person name="Heuer A."/>
            <person name="Rast P."/>
            <person name="Oberbeckmann S."/>
            <person name="Bunk B."/>
            <person name="Jeske O."/>
            <person name="Meyerdierks A."/>
            <person name="Storesund J.E."/>
            <person name="Kallscheuer N."/>
            <person name="Luecker S."/>
            <person name="Lage O.M."/>
            <person name="Pohl T."/>
            <person name="Merkel B.J."/>
            <person name="Hornburger P."/>
            <person name="Mueller R.-W."/>
            <person name="Bruemmer F."/>
            <person name="Labrenz M."/>
            <person name="Spormann A.M."/>
            <person name="Op den Camp H."/>
            <person name="Overmann J."/>
            <person name="Amann R."/>
            <person name="Jetten M.S.M."/>
            <person name="Mascher T."/>
            <person name="Medema M.H."/>
            <person name="Devos D.P."/>
            <person name="Kaster A.-K."/>
            <person name="Ovreas L."/>
            <person name="Rohde M."/>
            <person name="Galperin M.Y."/>
            <person name="Jogler C."/>
        </authorList>
    </citation>
    <scope>NUCLEOTIDE SEQUENCE [LARGE SCALE GENOMIC DNA]</scope>
    <source>
        <strain evidence="1 2">Pan216</strain>
    </source>
</reference>
<organism evidence="1 2">
    <name type="scientific">Kolteria novifilia</name>
    <dbReference type="NCBI Taxonomy" id="2527975"/>
    <lineage>
        <taxon>Bacteria</taxon>
        <taxon>Pseudomonadati</taxon>
        <taxon>Planctomycetota</taxon>
        <taxon>Planctomycetia</taxon>
        <taxon>Kolteriales</taxon>
        <taxon>Kolteriaceae</taxon>
        <taxon>Kolteria</taxon>
    </lineage>
</organism>
<evidence type="ECO:0000313" key="1">
    <source>
        <dbReference type="EMBL" id="QDU62005.1"/>
    </source>
</evidence>
<keyword evidence="2" id="KW-1185">Reference proteome</keyword>
<gene>
    <name evidence="1" type="ORF">Pan216_28710</name>
</gene>
<sequence length="72" mass="8371">MPLTPDWQVRCMKPRPSDRACIGRIKGVRSVPPPKLPLSRTDDRGGNVPRWRAHVVVLNELEFVRSKQQRRE</sequence>
<protein>
    <submittedName>
        <fullName evidence="1">Uncharacterized protein</fullName>
    </submittedName>
</protein>